<evidence type="ECO:0000313" key="2">
    <source>
        <dbReference type="Proteomes" id="UP000095287"/>
    </source>
</evidence>
<reference evidence="3" key="1">
    <citation type="submission" date="2016-11" db="UniProtKB">
        <authorList>
            <consortium name="WormBaseParasite"/>
        </authorList>
    </citation>
    <scope>IDENTIFICATION</scope>
</reference>
<dbReference type="WBParaSite" id="L893_g26496.t1">
    <property type="protein sequence ID" value="L893_g26496.t1"/>
    <property type="gene ID" value="L893_g26496"/>
</dbReference>
<evidence type="ECO:0000313" key="3">
    <source>
        <dbReference type="WBParaSite" id="L893_g26496.t1"/>
    </source>
</evidence>
<protein>
    <submittedName>
        <fullName evidence="3">Secreted protein</fullName>
    </submittedName>
</protein>
<keyword evidence="1" id="KW-1133">Transmembrane helix</keyword>
<keyword evidence="1" id="KW-0812">Transmembrane</keyword>
<organism evidence="2 3">
    <name type="scientific">Steinernema glaseri</name>
    <dbReference type="NCBI Taxonomy" id="37863"/>
    <lineage>
        <taxon>Eukaryota</taxon>
        <taxon>Metazoa</taxon>
        <taxon>Ecdysozoa</taxon>
        <taxon>Nematoda</taxon>
        <taxon>Chromadorea</taxon>
        <taxon>Rhabditida</taxon>
        <taxon>Tylenchina</taxon>
        <taxon>Panagrolaimomorpha</taxon>
        <taxon>Strongyloidoidea</taxon>
        <taxon>Steinernematidae</taxon>
        <taxon>Steinernema</taxon>
    </lineage>
</organism>
<dbReference type="AlphaFoldDB" id="A0A1I7ZHP7"/>
<keyword evidence="1" id="KW-0472">Membrane</keyword>
<feature type="transmembrane region" description="Helical" evidence="1">
    <location>
        <begin position="12"/>
        <end position="28"/>
    </location>
</feature>
<name>A0A1I7ZHP7_9BILA</name>
<accession>A0A1I7ZHP7</accession>
<sequence>MRAESHLRIQLFLWPLGLVLFVSFHVSHKDGSIYFRVRVPGSECEPKVIFASNCSFGLILFVSFHVVPRSGQASFCNRGVCPNPKLRKILFQNPRFATLRSGESSFLFVQSPPQLPLMRTLRGANITGVAAASPNAPWCSLGTKDAIRISEIRKLDCRSLSACQELSFRVRVLRGDSTARRKLHDYPRCSDCKKLKP</sequence>
<feature type="transmembrane region" description="Helical" evidence="1">
    <location>
        <begin position="48"/>
        <end position="67"/>
    </location>
</feature>
<dbReference type="Proteomes" id="UP000095287">
    <property type="component" value="Unplaced"/>
</dbReference>
<evidence type="ECO:0000256" key="1">
    <source>
        <dbReference type="SAM" id="Phobius"/>
    </source>
</evidence>
<proteinExistence type="predicted"/>
<keyword evidence="2" id="KW-1185">Reference proteome</keyword>